<keyword evidence="3" id="KW-1185">Reference proteome</keyword>
<dbReference type="EMBL" id="LFMY01000007">
    <property type="protein sequence ID" value="OKL59540.1"/>
    <property type="molecule type" value="Genomic_DNA"/>
</dbReference>
<evidence type="ECO:0000313" key="3">
    <source>
        <dbReference type="Proteomes" id="UP000214365"/>
    </source>
</evidence>
<dbReference type="RefSeq" id="XP_020119661.1">
    <property type="nucleotide sequence ID" value="XM_020267675.1"/>
</dbReference>
<evidence type="ECO:0000313" key="2">
    <source>
        <dbReference type="EMBL" id="OKL59540.1"/>
    </source>
</evidence>
<organism evidence="2 3">
    <name type="scientific">Talaromyces atroroseus</name>
    <dbReference type="NCBI Taxonomy" id="1441469"/>
    <lineage>
        <taxon>Eukaryota</taxon>
        <taxon>Fungi</taxon>
        <taxon>Dikarya</taxon>
        <taxon>Ascomycota</taxon>
        <taxon>Pezizomycotina</taxon>
        <taxon>Eurotiomycetes</taxon>
        <taxon>Eurotiomycetidae</taxon>
        <taxon>Eurotiales</taxon>
        <taxon>Trichocomaceae</taxon>
        <taxon>Talaromyces</taxon>
        <taxon>Talaromyces sect. Trachyspermi</taxon>
    </lineage>
</organism>
<protein>
    <submittedName>
        <fullName evidence="2">Uncharacterized protein</fullName>
    </submittedName>
</protein>
<dbReference type="AlphaFoldDB" id="A0A225AFX7"/>
<dbReference type="Proteomes" id="UP000214365">
    <property type="component" value="Unassembled WGS sequence"/>
</dbReference>
<name>A0A225AFX7_TALAT</name>
<comment type="caution">
    <text evidence="2">The sequence shown here is derived from an EMBL/GenBank/DDBJ whole genome shotgun (WGS) entry which is preliminary data.</text>
</comment>
<dbReference type="STRING" id="1441469.A0A225AFX7"/>
<reference evidence="2 3" key="1">
    <citation type="submission" date="2015-06" db="EMBL/GenBank/DDBJ databases">
        <title>Talaromyces atroroseus IBT 11181 draft genome.</title>
        <authorList>
            <person name="Rasmussen K.B."/>
            <person name="Rasmussen S."/>
            <person name="Petersen B."/>
            <person name="Sicheritz-Ponten T."/>
            <person name="Mortensen U.H."/>
            <person name="Thrane U."/>
        </authorList>
    </citation>
    <scope>NUCLEOTIDE SEQUENCE [LARGE SCALE GENOMIC DNA]</scope>
    <source>
        <strain evidence="2 3">IBT 11181</strain>
    </source>
</reference>
<proteinExistence type="predicted"/>
<dbReference type="OrthoDB" id="18412at2759"/>
<accession>A0A225AFX7</accession>
<gene>
    <name evidence="2" type="ORF">UA08_05362</name>
</gene>
<feature type="compositionally biased region" description="Acidic residues" evidence="1">
    <location>
        <begin position="22"/>
        <end position="32"/>
    </location>
</feature>
<evidence type="ECO:0000256" key="1">
    <source>
        <dbReference type="SAM" id="MobiDB-lite"/>
    </source>
</evidence>
<feature type="region of interest" description="Disordered" evidence="1">
    <location>
        <begin position="1"/>
        <end position="43"/>
    </location>
</feature>
<dbReference type="GeneID" id="31005118"/>
<sequence>MRRIEQPASTAQNAVQEVFPKEEEEEEEEEDSSNTQPTKDFNSPAEYQKLLAEYPGLRIKLRDIYKTTQEEAWDTASFTPHHRERPNRGAWTAEKGFNRGVGKVRKWRETCEDGECTGSDAEGFMKFIALVVGERGDMEYGVVLLRWVFGRATAQVYFKFLMHITPITPSE</sequence>